<dbReference type="InterPro" id="IPR036388">
    <property type="entry name" value="WH-like_DNA-bd_sf"/>
</dbReference>
<sequence length="184" mass="20786">MRQLNIAIVTRDTAVAIGLKSLIRELFDINASWIRECDKLAEQPDHTDLYIVDAESFAAYPVFFIPRRAKVAVMGNYENAGFELSLSRSCSEANFIRRLSDILEKIRDKHADATELTQREIDVLRLVAKGYTNKEIAEHLFISTNTVLSHRKNISAKLGIRSVSGLSVYAMMNGYIGENPHEIK</sequence>
<proteinExistence type="predicted"/>
<evidence type="ECO:0000256" key="3">
    <source>
        <dbReference type="ARBA" id="ARBA00023163"/>
    </source>
</evidence>
<evidence type="ECO:0000256" key="2">
    <source>
        <dbReference type="ARBA" id="ARBA00023125"/>
    </source>
</evidence>
<name>A0A9D1LHF8_9BACT</name>
<evidence type="ECO:0000313" key="5">
    <source>
        <dbReference type="EMBL" id="HIU38772.1"/>
    </source>
</evidence>
<dbReference type="PRINTS" id="PR00038">
    <property type="entry name" value="HTHLUXR"/>
</dbReference>
<keyword evidence="2" id="KW-0238">DNA-binding</keyword>
<dbReference type="AlphaFoldDB" id="A0A9D1LHF8"/>
<dbReference type="EMBL" id="DVMS01000108">
    <property type="protein sequence ID" value="HIU38772.1"/>
    <property type="molecule type" value="Genomic_DNA"/>
</dbReference>
<dbReference type="InterPro" id="IPR016032">
    <property type="entry name" value="Sig_transdc_resp-reg_C-effctor"/>
</dbReference>
<dbReference type="SMART" id="SM00421">
    <property type="entry name" value="HTH_LUXR"/>
    <property type="match status" value="1"/>
</dbReference>
<dbReference type="Gene3D" id="1.10.10.10">
    <property type="entry name" value="Winged helix-like DNA-binding domain superfamily/Winged helix DNA-binding domain"/>
    <property type="match status" value="1"/>
</dbReference>
<gene>
    <name evidence="5" type="ORF">IAD18_03775</name>
</gene>
<dbReference type="Pfam" id="PF00196">
    <property type="entry name" value="GerE"/>
    <property type="match status" value="1"/>
</dbReference>
<reference evidence="5" key="1">
    <citation type="submission" date="2020-10" db="EMBL/GenBank/DDBJ databases">
        <authorList>
            <person name="Gilroy R."/>
        </authorList>
    </citation>
    <scope>NUCLEOTIDE SEQUENCE</scope>
    <source>
        <strain evidence="5">17073</strain>
    </source>
</reference>
<evidence type="ECO:0000256" key="1">
    <source>
        <dbReference type="ARBA" id="ARBA00023015"/>
    </source>
</evidence>
<comment type="caution">
    <text evidence="5">The sequence shown here is derived from an EMBL/GenBank/DDBJ whole genome shotgun (WGS) entry which is preliminary data.</text>
</comment>
<dbReference type="SUPFAM" id="SSF46894">
    <property type="entry name" value="C-terminal effector domain of the bipartite response regulators"/>
    <property type="match status" value="1"/>
</dbReference>
<dbReference type="GO" id="GO:0003677">
    <property type="term" value="F:DNA binding"/>
    <property type="evidence" value="ECO:0007669"/>
    <property type="project" value="UniProtKB-KW"/>
</dbReference>
<keyword evidence="1" id="KW-0805">Transcription regulation</keyword>
<keyword evidence="3" id="KW-0804">Transcription</keyword>
<dbReference type="Proteomes" id="UP000824076">
    <property type="component" value="Unassembled WGS sequence"/>
</dbReference>
<feature type="domain" description="HTH luxR-type" evidence="4">
    <location>
        <begin position="109"/>
        <end position="174"/>
    </location>
</feature>
<dbReference type="InterPro" id="IPR000792">
    <property type="entry name" value="Tscrpt_reg_LuxR_C"/>
</dbReference>
<organism evidence="5 6">
    <name type="scientific">Candidatus Limisoma intestinavium</name>
    <dbReference type="NCBI Taxonomy" id="2840856"/>
    <lineage>
        <taxon>Bacteria</taxon>
        <taxon>Pseudomonadati</taxon>
        <taxon>Bacteroidota</taxon>
        <taxon>Bacteroidia</taxon>
        <taxon>Bacteroidales</taxon>
        <taxon>Candidatus Limisoma</taxon>
    </lineage>
</organism>
<accession>A0A9D1LHF8</accession>
<dbReference type="PANTHER" id="PTHR44688">
    <property type="entry name" value="DNA-BINDING TRANSCRIPTIONAL ACTIVATOR DEVR_DOSR"/>
    <property type="match status" value="1"/>
</dbReference>
<protein>
    <submittedName>
        <fullName evidence="5">Response regulator transcription factor</fullName>
    </submittedName>
</protein>
<dbReference type="PROSITE" id="PS50043">
    <property type="entry name" value="HTH_LUXR_2"/>
    <property type="match status" value="1"/>
</dbReference>
<dbReference type="GO" id="GO:0006355">
    <property type="term" value="P:regulation of DNA-templated transcription"/>
    <property type="evidence" value="ECO:0007669"/>
    <property type="project" value="InterPro"/>
</dbReference>
<dbReference type="CDD" id="cd06170">
    <property type="entry name" value="LuxR_C_like"/>
    <property type="match status" value="1"/>
</dbReference>
<reference evidence="5" key="2">
    <citation type="journal article" date="2021" name="PeerJ">
        <title>Extensive microbial diversity within the chicken gut microbiome revealed by metagenomics and culture.</title>
        <authorList>
            <person name="Gilroy R."/>
            <person name="Ravi A."/>
            <person name="Getino M."/>
            <person name="Pursley I."/>
            <person name="Horton D.L."/>
            <person name="Alikhan N.F."/>
            <person name="Baker D."/>
            <person name="Gharbi K."/>
            <person name="Hall N."/>
            <person name="Watson M."/>
            <person name="Adriaenssens E.M."/>
            <person name="Foster-Nyarko E."/>
            <person name="Jarju S."/>
            <person name="Secka A."/>
            <person name="Antonio M."/>
            <person name="Oren A."/>
            <person name="Chaudhuri R.R."/>
            <person name="La Ragione R."/>
            <person name="Hildebrand F."/>
            <person name="Pallen M.J."/>
        </authorList>
    </citation>
    <scope>NUCLEOTIDE SEQUENCE</scope>
    <source>
        <strain evidence="5">17073</strain>
    </source>
</reference>
<dbReference type="PROSITE" id="PS00622">
    <property type="entry name" value="HTH_LUXR_1"/>
    <property type="match status" value="1"/>
</dbReference>
<dbReference type="PANTHER" id="PTHR44688:SF16">
    <property type="entry name" value="DNA-BINDING TRANSCRIPTIONAL ACTIVATOR DEVR_DOSR"/>
    <property type="match status" value="1"/>
</dbReference>
<evidence type="ECO:0000259" key="4">
    <source>
        <dbReference type="PROSITE" id="PS50043"/>
    </source>
</evidence>
<evidence type="ECO:0000313" key="6">
    <source>
        <dbReference type="Proteomes" id="UP000824076"/>
    </source>
</evidence>